<feature type="transmembrane region" description="Helical" evidence="1">
    <location>
        <begin position="81"/>
        <end position="102"/>
    </location>
</feature>
<dbReference type="RefSeq" id="WP_179488013.1">
    <property type="nucleotide sequence ID" value="NZ_JACCBV010000001.1"/>
</dbReference>
<gene>
    <name evidence="2" type="ORF">BJ991_001007</name>
</gene>
<reference evidence="2 3" key="1">
    <citation type="submission" date="2020-07" db="EMBL/GenBank/DDBJ databases">
        <title>Sequencing the genomes of 1000 actinobacteria strains.</title>
        <authorList>
            <person name="Klenk H.-P."/>
        </authorList>
    </citation>
    <scope>NUCLEOTIDE SEQUENCE [LARGE SCALE GENOMIC DNA]</scope>
    <source>
        <strain evidence="2 3">DSM 24662</strain>
    </source>
</reference>
<keyword evidence="1" id="KW-0472">Membrane</keyword>
<keyword evidence="3" id="KW-1185">Reference proteome</keyword>
<comment type="caution">
    <text evidence="2">The sequence shown here is derived from an EMBL/GenBank/DDBJ whole genome shotgun (WGS) entry which is preliminary data.</text>
</comment>
<protein>
    <submittedName>
        <fullName evidence="2">Small-conductance mechanosensitive channel</fullName>
    </submittedName>
</protein>
<name>A0A7Y9GM23_9MICO</name>
<keyword evidence="1" id="KW-1133">Transmembrane helix</keyword>
<feature type="transmembrane region" description="Helical" evidence="1">
    <location>
        <begin position="49"/>
        <end position="74"/>
    </location>
</feature>
<evidence type="ECO:0000256" key="1">
    <source>
        <dbReference type="SAM" id="Phobius"/>
    </source>
</evidence>
<feature type="transmembrane region" description="Helical" evidence="1">
    <location>
        <begin position="122"/>
        <end position="144"/>
    </location>
</feature>
<evidence type="ECO:0000313" key="3">
    <source>
        <dbReference type="Proteomes" id="UP000576969"/>
    </source>
</evidence>
<dbReference type="EMBL" id="JACCBV010000001">
    <property type="protein sequence ID" value="NYE18979.1"/>
    <property type="molecule type" value="Genomic_DNA"/>
</dbReference>
<sequence length="163" mass="17468">MTTREPKHRAGSAVGRRIGYSVAVVVNAILLTLVNWWPGWEALPFVTRAAASVVVFLNAALVVGVLVNLANLVFDLRWVRALGEIITSTVSLVFLTQLWGVFPFAFETSPIDWATVARVVTGFAILGCVVGIVVQSVLLARILLGLNAESESSRVPSPGSPRS</sequence>
<dbReference type="AlphaFoldDB" id="A0A7Y9GM23"/>
<evidence type="ECO:0000313" key="2">
    <source>
        <dbReference type="EMBL" id="NYE18979.1"/>
    </source>
</evidence>
<keyword evidence="1" id="KW-0812">Transmembrane</keyword>
<proteinExistence type="predicted"/>
<feature type="transmembrane region" description="Helical" evidence="1">
    <location>
        <begin position="20"/>
        <end position="37"/>
    </location>
</feature>
<organism evidence="2 3">
    <name type="scientific">Microbacterium immunditiarum</name>
    <dbReference type="NCBI Taxonomy" id="337480"/>
    <lineage>
        <taxon>Bacteria</taxon>
        <taxon>Bacillati</taxon>
        <taxon>Actinomycetota</taxon>
        <taxon>Actinomycetes</taxon>
        <taxon>Micrococcales</taxon>
        <taxon>Microbacteriaceae</taxon>
        <taxon>Microbacterium</taxon>
    </lineage>
</organism>
<dbReference type="Proteomes" id="UP000576969">
    <property type="component" value="Unassembled WGS sequence"/>
</dbReference>
<accession>A0A7Y9GM23</accession>